<feature type="transmembrane region" description="Helical" evidence="16">
    <location>
        <begin position="230"/>
        <end position="250"/>
    </location>
</feature>
<dbReference type="OMA" id="IWITMAS"/>
<evidence type="ECO:0000256" key="4">
    <source>
        <dbReference type="ARBA" id="ARBA00022692"/>
    </source>
</evidence>
<evidence type="ECO:0000313" key="17">
    <source>
        <dbReference type="EMBL" id="OXA43432.1"/>
    </source>
</evidence>
<evidence type="ECO:0000256" key="14">
    <source>
        <dbReference type="ARBA" id="ARBA00040215"/>
    </source>
</evidence>
<feature type="transmembrane region" description="Helical" evidence="16">
    <location>
        <begin position="147"/>
        <end position="170"/>
    </location>
</feature>
<dbReference type="PRINTS" id="PR00176">
    <property type="entry name" value="NANEUSMPORT"/>
</dbReference>
<feature type="transmembrane region" description="Helical" evidence="16">
    <location>
        <begin position="191"/>
        <end position="210"/>
    </location>
</feature>
<dbReference type="PANTHER" id="PTHR11616:SF321">
    <property type="entry name" value="SODIUM-DEPENDENT NUTRIENT AMINO ACID TRANSPORTER 1-RELATED"/>
    <property type="match status" value="1"/>
</dbReference>
<dbReference type="PROSITE" id="PS50267">
    <property type="entry name" value="NA_NEUROTRAN_SYMP_3"/>
    <property type="match status" value="1"/>
</dbReference>
<evidence type="ECO:0000256" key="9">
    <source>
        <dbReference type="ARBA" id="ARBA00023065"/>
    </source>
</evidence>
<keyword evidence="5" id="KW-0769">Symport</keyword>
<reference evidence="17 18" key="1">
    <citation type="submission" date="2015-12" db="EMBL/GenBank/DDBJ databases">
        <title>The genome of Folsomia candida.</title>
        <authorList>
            <person name="Faddeeva A."/>
            <person name="Derks M.F."/>
            <person name="Anvar Y."/>
            <person name="Smit S."/>
            <person name="Van Straalen N."/>
            <person name="Roelofs D."/>
        </authorList>
    </citation>
    <scope>NUCLEOTIDE SEQUENCE [LARGE SCALE GENOMIC DNA]</scope>
    <source>
        <strain evidence="17 18">VU population</strain>
        <tissue evidence="17">Whole body</tissue>
    </source>
</reference>
<evidence type="ECO:0000256" key="1">
    <source>
        <dbReference type="ARBA" id="ARBA00004141"/>
    </source>
</evidence>
<keyword evidence="8 15" id="KW-0915">Sodium</keyword>
<keyword evidence="6" id="KW-0029">Amino-acid transport</keyword>
<gene>
    <name evidence="17" type="ORF">Fcan01_21714</name>
</gene>
<evidence type="ECO:0000256" key="13">
    <source>
        <dbReference type="ARBA" id="ARBA00037785"/>
    </source>
</evidence>
<evidence type="ECO:0000256" key="12">
    <source>
        <dbReference type="ARBA" id="ARBA00023201"/>
    </source>
</evidence>
<keyword evidence="4 16" id="KW-0812">Transmembrane</keyword>
<comment type="subcellular location">
    <subcellularLocation>
        <location evidence="1">Membrane</location>
        <topology evidence="1">Multi-pass membrane protein</topology>
    </subcellularLocation>
</comment>
<dbReference type="InterPro" id="IPR000175">
    <property type="entry name" value="Na/ntran_symport"/>
</dbReference>
<dbReference type="GO" id="GO:0015179">
    <property type="term" value="F:L-amino acid transmembrane transporter activity"/>
    <property type="evidence" value="ECO:0007669"/>
    <property type="project" value="TreeGrafter"/>
</dbReference>
<keyword evidence="11" id="KW-0325">Glycoprotein</keyword>
<feature type="transmembrane region" description="Helical" evidence="16">
    <location>
        <begin position="117"/>
        <end position="135"/>
    </location>
</feature>
<keyword evidence="10 16" id="KW-0472">Membrane</keyword>
<keyword evidence="12" id="KW-0739">Sodium transport</keyword>
<dbReference type="EMBL" id="LNIX01000022">
    <property type="protein sequence ID" value="OXA43432.1"/>
    <property type="molecule type" value="Genomic_DNA"/>
</dbReference>
<evidence type="ECO:0000256" key="5">
    <source>
        <dbReference type="ARBA" id="ARBA00022847"/>
    </source>
</evidence>
<name>A0A226DD27_FOLCA</name>
<comment type="caution">
    <text evidence="17">The sequence shown here is derived from an EMBL/GenBank/DDBJ whole genome shotgun (WGS) entry which is preliminary data.</text>
</comment>
<keyword evidence="15" id="KW-0479">Metal-binding</keyword>
<keyword evidence="9" id="KW-0406">Ion transport</keyword>
<dbReference type="Pfam" id="PF00209">
    <property type="entry name" value="SNF"/>
    <property type="match status" value="1"/>
</dbReference>
<evidence type="ECO:0000256" key="3">
    <source>
        <dbReference type="ARBA" id="ARBA00022448"/>
    </source>
</evidence>
<comment type="similarity">
    <text evidence="2">Belongs to the sodium:neurotransmitter symporter (SNF) (TC 2.A.22) family.</text>
</comment>
<dbReference type="AlphaFoldDB" id="A0A226DD27"/>
<evidence type="ECO:0000313" key="18">
    <source>
        <dbReference type="Proteomes" id="UP000198287"/>
    </source>
</evidence>
<keyword evidence="18" id="KW-1185">Reference proteome</keyword>
<evidence type="ECO:0000256" key="6">
    <source>
        <dbReference type="ARBA" id="ARBA00022970"/>
    </source>
</evidence>
<feature type="transmembrane region" description="Helical" evidence="16">
    <location>
        <begin position="81"/>
        <end position="105"/>
    </location>
</feature>
<dbReference type="GO" id="GO:0005283">
    <property type="term" value="F:amino acid:sodium symporter activity"/>
    <property type="evidence" value="ECO:0007669"/>
    <property type="project" value="TreeGrafter"/>
</dbReference>
<keyword evidence="7 16" id="KW-1133">Transmembrane helix</keyword>
<evidence type="ECO:0000256" key="8">
    <source>
        <dbReference type="ARBA" id="ARBA00023053"/>
    </source>
</evidence>
<feature type="binding site" evidence="15">
    <location>
        <position position="89"/>
    </location>
    <ligand>
        <name>Na(+)</name>
        <dbReference type="ChEBI" id="CHEBI:29101"/>
        <label>1</label>
    </ligand>
</feature>
<comment type="function">
    <text evidence="13">Unusual broad substrate spectrum amino acid:sodium cotransporter that promotes absorption of the D isomers of essential amino acids. Neutral amino acids are the preferred substrates, especially methionine and phenylalanine.</text>
</comment>
<keyword evidence="3" id="KW-0813">Transport</keyword>
<dbReference type="OrthoDB" id="6581954at2759"/>
<dbReference type="GO" id="GO:0089718">
    <property type="term" value="P:amino acid import across plasma membrane"/>
    <property type="evidence" value="ECO:0007669"/>
    <property type="project" value="TreeGrafter"/>
</dbReference>
<dbReference type="Proteomes" id="UP000198287">
    <property type="component" value="Unassembled WGS sequence"/>
</dbReference>
<dbReference type="GO" id="GO:0005886">
    <property type="term" value="C:plasma membrane"/>
    <property type="evidence" value="ECO:0007669"/>
    <property type="project" value="TreeGrafter"/>
</dbReference>
<feature type="transmembrane region" description="Helical" evidence="16">
    <location>
        <begin position="12"/>
        <end position="38"/>
    </location>
</feature>
<dbReference type="InterPro" id="IPR037272">
    <property type="entry name" value="SNS_sf"/>
</dbReference>
<evidence type="ECO:0000256" key="16">
    <source>
        <dbReference type="SAM" id="Phobius"/>
    </source>
</evidence>
<evidence type="ECO:0000256" key="7">
    <source>
        <dbReference type="ARBA" id="ARBA00022989"/>
    </source>
</evidence>
<feature type="binding site" evidence="15">
    <location>
        <position position="93"/>
    </location>
    <ligand>
        <name>Na(+)</name>
        <dbReference type="ChEBI" id="CHEBI:29101"/>
        <label>1</label>
    </ligand>
</feature>
<protein>
    <recommendedName>
        <fullName evidence="14">Sodium-dependent nutrient amino acid transporter 1</fullName>
    </recommendedName>
</protein>
<dbReference type="PANTHER" id="PTHR11616">
    <property type="entry name" value="SODIUM/CHLORIDE DEPENDENT TRANSPORTER"/>
    <property type="match status" value="1"/>
</dbReference>
<dbReference type="SUPFAM" id="SSF161070">
    <property type="entry name" value="SNF-like"/>
    <property type="match status" value="1"/>
</dbReference>
<organism evidence="17 18">
    <name type="scientific">Folsomia candida</name>
    <name type="common">Springtail</name>
    <dbReference type="NCBI Taxonomy" id="158441"/>
    <lineage>
        <taxon>Eukaryota</taxon>
        <taxon>Metazoa</taxon>
        <taxon>Ecdysozoa</taxon>
        <taxon>Arthropoda</taxon>
        <taxon>Hexapoda</taxon>
        <taxon>Collembola</taxon>
        <taxon>Entomobryomorpha</taxon>
        <taxon>Isotomoidea</taxon>
        <taxon>Isotomidae</taxon>
        <taxon>Proisotominae</taxon>
        <taxon>Folsomia</taxon>
    </lineage>
</organism>
<evidence type="ECO:0000256" key="2">
    <source>
        <dbReference type="ARBA" id="ARBA00006459"/>
    </source>
</evidence>
<sequence>MYASYNPFRHNVYRDAMIVSLIDTGTSLLAGFTVFSILGNLAHETGAKIENVAKSGPGLVFVSYADAIGKFDQVPQLFSTLFFLMLFSLGVGSAVSWQMAVITVICDQFPKLKKLHVTMATCGACFLLGLIYVTPGGQQVLTLVDNFSGNFVIYILATLEVMAISWVYGLSNIVTDFEFMLGQKIGIYWKFCWGFFVPVFLFLILIYSLVTMETVEYNGVPLPGRAIAAGWVLASCCLIFVPIFAFIEIFKNSNEKLTLLEKVKSSLTASSLWGPKSPKERALWENYVIENKSKSKKGSCFKRKK</sequence>
<accession>A0A226DD27</accession>
<evidence type="ECO:0000256" key="10">
    <source>
        <dbReference type="ARBA" id="ARBA00023136"/>
    </source>
</evidence>
<dbReference type="GO" id="GO:0046872">
    <property type="term" value="F:metal ion binding"/>
    <property type="evidence" value="ECO:0007669"/>
    <property type="project" value="UniProtKB-KW"/>
</dbReference>
<proteinExistence type="inferred from homology"/>
<evidence type="ECO:0000256" key="11">
    <source>
        <dbReference type="ARBA" id="ARBA00023180"/>
    </source>
</evidence>
<evidence type="ECO:0000256" key="15">
    <source>
        <dbReference type="PIRSR" id="PIRSR600175-1"/>
    </source>
</evidence>